<sequence length="68" mass="7679">MTEIIFNIGFDAVRNMVLTYINDNSGLDPITHEELARSLYLTVMKDNYVAMKIKEAKEQAEIDVSGVV</sequence>
<name>A0A6M3X8R7_9ZZZZ</name>
<proteinExistence type="predicted"/>
<gene>
    <name evidence="1" type="ORF">MM171A00971_0016</name>
    <name evidence="2" type="ORF">MM171B02681_0003</name>
</gene>
<evidence type="ECO:0000313" key="2">
    <source>
        <dbReference type="EMBL" id="QJH93075.1"/>
    </source>
</evidence>
<protein>
    <submittedName>
        <fullName evidence="2">Uncharacterized protein</fullName>
    </submittedName>
</protein>
<accession>A0A6M3X8R7</accession>
<organism evidence="2">
    <name type="scientific">viral metagenome</name>
    <dbReference type="NCBI Taxonomy" id="1070528"/>
    <lineage>
        <taxon>unclassified sequences</taxon>
        <taxon>metagenomes</taxon>
        <taxon>organismal metagenomes</taxon>
    </lineage>
</organism>
<dbReference type="EMBL" id="MT143656">
    <property type="protein sequence ID" value="QJA99558.1"/>
    <property type="molecule type" value="Genomic_DNA"/>
</dbReference>
<reference evidence="2" key="1">
    <citation type="submission" date="2020-03" db="EMBL/GenBank/DDBJ databases">
        <title>The deep terrestrial virosphere.</title>
        <authorList>
            <person name="Holmfeldt K."/>
            <person name="Nilsson E."/>
            <person name="Simone D."/>
            <person name="Lopez-Fernandez M."/>
            <person name="Wu X."/>
            <person name="de Brujin I."/>
            <person name="Lundin D."/>
            <person name="Andersson A."/>
            <person name="Bertilsson S."/>
            <person name="Dopson M."/>
        </authorList>
    </citation>
    <scope>NUCLEOTIDE SEQUENCE</scope>
    <source>
        <strain evidence="1">MM171A00971</strain>
        <strain evidence="2">MM171B02681</strain>
    </source>
</reference>
<dbReference type="AlphaFoldDB" id="A0A6M3X8R7"/>
<evidence type="ECO:0000313" key="1">
    <source>
        <dbReference type="EMBL" id="QJA99558.1"/>
    </source>
</evidence>
<dbReference type="EMBL" id="MT143944">
    <property type="protein sequence ID" value="QJH93075.1"/>
    <property type="molecule type" value="Genomic_DNA"/>
</dbReference>